<dbReference type="InterPro" id="IPR014756">
    <property type="entry name" value="Ig_E-set"/>
</dbReference>
<dbReference type="InterPro" id="IPR000572">
    <property type="entry name" value="OxRdtase_Mopterin-bd_dom"/>
</dbReference>
<feature type="domain" description="Oxidoreductase molybdopterin-binding" evidence="5">
    <location>
        <begin position="1"/>
        <end position="137"/>
    </location>
</feature>
<dbReference type="AlphaFoldDB" id="A0A9P5SIR8"/>
<dbReference type="GO" id="GO:0005739">
    <property type="term" value="C:mitochondrion"/>
    <property type="evidence" value="ECO:0007669"/>
    <property type="project" value="TreeGrafter"/>
</dbReference>
<dbReference type="InterPro" id="IPR008335">
    <property type="entry name" value="Mopterin_OxRdtase_euk"/>
</dbReference>
<dbReference type="EMBL" id="JAAAUY010000379">
    <property type="protein sequence ID" value="KAF9330670.1"/>
    <property type="molecule type" value="Genomic_DNA"/>
</dbReference>
<feature type="domain" description="Moybdenum cofactor oxidoreductase dimerisation" evidence="6">
    <location>
        <begin position="166"/>
        <end position="284"/>
    </location>
</feature>
<dbReference type="Pfam" id="PF00174">
    <property type="entry name" value="Oxidored_molyb"/>
    <property type="match status" value="1"/>
</dbReference>
<dbReference type="GO" id="GO:0006790">
    <property type="term" value="P:sulfur compound metabolic process"/>
    <property type="evidence" value="ECO:0007669"/>
    <property type="project" value="TreeGrafter"/>
</dbReference>
<dbReference type="GO" id="GO:0030151">
    <property type="term" value="F:molybdenum ion binding"/>
    <property type="evidence" value="ECO:0007669"/>
    <property type="project" value="InterPro"/>
</dbReference>
<feature type="non-terminal residue" evidence="7">
    <location>
        <position position="294"/>
    </location>
</feature>
<reference evidence="7" key="1">
    <citation type="journal article" date="2020" name="Fungal Divers.">
        <title>Resolving the Mortierellaceae phylogeny through synthesis of multi-gene phylogenetics and phylogenomics.</title>
        <authorList>
            <person name="Vandepol N."/>
            <person name="Liber J."/>
            <person name="Desiro A."/>
            <person name="Na H."/>
            <person name="Kennedy M."/>
            <person name="Barry K."/>
            <person name="Grigoriev I.V."/>
            <person name="Miller A.N."/>
            <person name="O'Donnell K."/>
            <person name="Stajich J.E."/>
            <person name="Bonito G."/>
        </authorList>
    </citation>
    <scope>NUCLEOTIDE SEQUENCE</scope>
    <source>
        <strain evidence="7">NVP1</strain>
    </source>
</reference>
<dbReference type="Gene3D" id="2.60.40.650">
    <property type="match status" value="1"/>
</dbReference>
<name>A0A9P5SIR8_9FUNG</name>
<dbReference type="InterPro" id="IPR005066">
    <property type="entry name" value="MoCF_OxRdtse_dimer"/>
</dbReference>
<dbReference type="PRINTS" id="PR00407">
    <property type="entry name" value="EUMOPTERIN"/>
</dbReference>
<keyword evidence="3" id="KW-0479">Metal-binding</keyword>
<evidence type="ECO:0000256" key="3">
    <source>
        <dbReference type="ARBA" id="ARBA00022723"/>
    </source>
</evidence>
<gene>
    <name evidence="7" type="ORF">BG006_006378</name>
</gene>
<dbReference type="SUPFAM" id="SSF56524">
    <property type="entry name" value="Oxidoreductase molybdopterin-binding domain"/>
    <property type="match status" value="1"/>
</dbReference>
<evidence type="ECO:0000313" key="8">
    <source>
        <dbReference type="Proteomes" id="UP000696485"/>
    </source>
</evidence>
<evidence type="ECO:0000259" key="5">
    <source>
        <dbReference type="Pfam" id="PF00174"/>
    </source>
</evidence>
<proteinExistence type="predicted"/>
<evidence type="ECO:0000256" key="2">
    <source>
        <dbReference type="ARBA" id="ARBA00022505"/>
    </source>
</evidence>
<comment type="cofactor">
    <cofactor evidence="1">
        <name>Mo-molybdopterin</name>
        <dbReference type="ChEBI" id="CHEBI:71302"/>
    </cofactor>
</comment>
<dbReference type="GO" id="GO:0008482">
    <property type="term" value="F:sulfite oxidase activity"/>
    <property type="evidence" value="ECO:0007669"/>
    <property type="project" value="TreeGrafter"/>
</dbReference>
<dbReference type="SUPFAM" id="SSF81296">
    <property type="entry name" value="E set domains"/>
    <property type="match status" value="1"/>
</dbReference>
<accession>A0A9P5SIR8</accession>
<dbReference type="Pfam" id="PF03404">
    <property type="entry name" value="Mo-co_dimer"/>
    <property type="match status" value="1"/>
</dbReference>
<sequence>CAGNRRDGLAKVKEVKGVIWGAGTISTAVWSGPRLCDILRDVAGIPTDLFHEMIRDFHVAFEADDHVHEDACYGSSIPLKKAMDPLGDVILAVEMNGKPLTREHGFPIRVIVPGYIGARSVKFLQKIIVQPQESTSFFQRRDYKVLPPWVNSSNVEDSWDSAASLGEMNIQSVICTPQDNEVITSSKPITVKGYAIAGGGRAIYRVELSIDGGRTWEPVDKIEQVPDKKSGMYWSWALWEKHVPWMDPTSELVVRAYDASGNVQPEEPIWNFRGVMNNAWSRCKNVIQMPQHNL</sequence>
<evidence type="ECO:0000256" key="1">
    <source>
        <dbReference type="ARBA" id="ARBA00001924"/>
    </source>
</evidence>
<dbReference type="Gene3D" id="3.90.420.10">
    <property type="entry name" value="Oxidoreductase, molybdopterin-binding domain"/>
    <property type="match status" value="1"/>
</dbReference>
<dbReference type="PANTHER" id="PTHR19372:SF7">
    <property type="entry name" value="SULFITE OXIDASE, MITOCHONDRIAL"/>
    <property type="match status" value="1"/>
</dbReference>
<keyword evidence="8" id="KW-1185">Reference proteome</keyword>
<evidence type="ECO:0008006" key="9">
    <source>
        <dbReference type="Google" id="ProtNLM"/>
    </source>
</evidence>
<dbReference type="InterPro" id="IPR036374">
    <property type="entry name" value="OxRdtase_Mopterin-bd_sf"/>
</dbReference>
<keyword evidence="2" id="KW-0500">Molybdenum</keyword>
<protein>
    <recommendedName>
        <fullName evidence="9">Sulfite oxidase</fullName>
    </recommendedName>
</protein>
<dbReference type="Proteomes" id="UP000696485">
    <property type="component" value="Unassembled WGS sequence"/>
</dbReference>
<dbReference type="GO" id="GO:0020037">
    <property type="term" value="F:heme binding"/>
    <property type="evidence" value="ECO:0007669"/>
    <property type="project" value="TreeGrafter"/>
</dbReference>
<evidence type="ECO:0000256" key="4">
    <source>
        <dbReference type="ARBA" id="ARBA00023002"/>
    </source>
</evidence>
<evidence type="ECO:0000313" key="7">
    <source>
        <dbReference type="EMBL" id="KAF9330670.1"/>
    </source>
</evidence>
<dbReference type="PANTHER" id="PTHR19372">
    <property type="entry name" value="SULFITE REDUCTASE"/>
    <property type="match status" value="1"/>
</dbReference>
<keyword evidence="4" id="KW-0560">Oxidoreductase</keyword>
<organism evidence="7 8">
    <name type="scientific">Podila minutissima</name>
    <dbReference type="NCBI Taxonomy" id="64525"/>
    <lineage>
        <taxon>Eukaryota</taxon>
        <taxon>Fungi</taxon>
        <taxon>Fungi incertae sedis</taxon>
        <taxon>Mucoromycota</taxon>
        <taxon>Mortierellomycotina</taxon>
        <taxon>Mortierellomycetes</taxon>
        <taxon>Mortierellales</taxon>
        <taxon>Mortierellaceae</taxon>
        <taxon>Podila</taxon>
    </lineage>
</organism>
<evidence type="ECO:0000259" key="6">
    <source>
        <dbReference type="Pfam" id="PF03404"/>
    </source>
</evidence>
<comment type="caution">
    <text evidence="7">The sequence shown here is derived from an EMBL/GenBank/DDBJ whole genome shotgun (WGS) entry which is preliminary data.</text>
</comment>
<dbReference type="GO" id="GO:0043546">
    <property type="term" value="F:molybdopterin cofactor binding"/>
    <property type="evidence" value="ECO:0007669"/>
    <property type="project" value="TreeGrafter"/>
</dbReference>